<dbReference type="EMBL" id="JAUPFM010000009">
    <property type="protein sequence ID" value="KAK2842790.1"/>
    <property type="molecule type" value="Genomic_DNA"/>
</dbReference>
<keyword evidence="6" id="KW-0325">Glycoprotein</keyword>
<evidence type="ECO:0000259" key="8">
    <source>
        <dbReference type="PROSITE" id="PS51864"/>
    </source>
</evidence>
<dbReference type="InterPro" id="IPR001506">
    <property type="entry name" value="Peptidase_M12A"/>
</dbReference>
<dbReference type="AlphaFoldDB" id="A0AA88MQS1"/>
<feature type="binding site" evidence="7">
    <location>
        <position position="519"/>
    </location>
    <ligand>
        <name>Zn(2+)</name>
        <dbReference type="ChEBI" id="CHEBI:29105"/>
        <note>catalytic</note>
    </ligand>
</feature>
<evidence type="ECO:0000256" key="1">
    <source>
        <dbReference type="ARBA" id="ARBA00004141"/>
    </source>
</evidence>
<comment type="subcellular location">
    <subcellularLocation>
        <location evidence="1">Membrane</location>
        <topology evidence="1">Multi-pass membrane protein</topology>
    </subcellularLocation>
</comment>
<dbReference type="SUPFAM" id="SSF55486">
    <property type="entry name" value="Metalloproteases ('zincins'), catalytic domain"/>
    <property type="match status" value="2"/>
</dbReference>
<feature type="binding site" evidence="7">
    <location>
        <position position="515"/>
    </location>
    <ligand>
        <name>Zn(2+)</name>
        <dbReference type="ChEBI" id="CHEBI:29105"/>
        <note>catalytic</note>
    </ligand>
</feature>
<dbReference type="SUPFAM" id="SSF53822">
    <property type="entry name" value="Periplasmic binding protein-like I"/>
    <property type="match status" value="1"/>
</dbReference>
<dbReference type="InterPro" id="IPR006026">
    <property type="entry name" value="Peptidase_Metallo"/>
</dbReference>
<evidence type="ECO:0000256" key="6">
    <source>
        <dbReference type="ARBA" id="ARBA00023180"/>
    </source>
</evidence>
<keyword evidence="7" id="KW-0862">Zinc</keyword>
<keyword evidence="2" id="KW-0812">Transmembrane</keyword>
<evidence type="ECO:0000256" key="7">
    <source>
        <dbReference type="PROSITE-ProRule" id="PRU01211"/>
    </source>
</evidence>
<name>A0AA88MQS1_CHASR</name>
<dbReference type="GO" id="GO:0016020">
    <property type="term" value="C:membrane"/>
    <property type="evidence" value="ECO:0007669"/>
    <property type="project" value="UniProtKB-SubCell"/>
</dbReference>
<dbReference type="InterPro" id="IPR028082">
    <property type="entry name" value="Peripla_BP_I"/>
</dbReference>
<keyword evidence="5" id="KW-0675">Receptor</keyword>
<proteinExistence type="predicted"/>
<feature type="active site" evidence="7">
    <location>
        <position position="516"/>
    </location>
</feature>
<keyword evidence="4" id="KW-0472">Membrane</keyword>
<evidence type="ECO:0000313" key="9">
    <source>
        <dbReference type="EMBL" id="KAK2842790.1"/>
    </source>
</evidence>
<keyword evidence="3" id="KW-1133">Transmembrane helix</keyword>
<dbReference type="Gene3D" id="3.40.390.10">
    <property type="entry name" value="Collagenase (Catalytic Domain)"/>
    <property type="match status" value="3"/>
</dbReference>
<comment type="caution">
    <text evidence="9">The sequence shown here is derived from an EMBL/GenBank/DDBJ whole genome shotgun (WGS) entry which is preliminary data.</text>
</comment>
<evidence type="ECO:0000256" key="4">
    <source>
        <dbReference type="ARBA" id="ARBA00023136"/>
    </source>
</evidence>
<evidence type="ECO:0000256" key="2">
    <source>
        <dbReference type="ARBA" id="ARBA00022692"/>
    </source>
</evidence>
<comment type="caution">
    <text evidence="7">Lacks conserved residue(s) required for the propagation of feature annotation.</text>
</comment>
<reference evidence="9" key="1">
    <citation type="submission" date="2023-07" db="EMBL/GenBank/DDBJ databases">
        <title>Chromosome-level Genome Assembly of Striped Snakehead (Channa striata).</title>
        <authorList>
            <person name="Liu H."/>
        </authorList>
    </citation>
    <scope>NUCLEOTIDE SEQUENCE</scope>
    <source>
        <strain evidence="9">Gz</strain>
        <tissue evidence="9">Muscle</tissue>
    </source>
</reference>
<dbReference type="PRINTS" id="PR00248">
    <property type="entry name" value="GPCRMGR"/>
</dbReference>
<dbReference type="Pfam" id="PF01400">
    <property type="entry name" value="Astacin"/>
    <property type="match status" value="2"/>
</dbReference>
<dbReference type="SMART" id="SM00235">
    <property type="entry name" value="ZnMc"/>
    <property type="match status" value="2"/>
</dbReference>
<dbReference type="InterPro" id="IPR001828">
    <property type="entry name" value="ANF_lig-bd_rcpt"/>
</dbReference>
<dbReference type="FunFam" id="3.40.50.2300:FF:000196">
    <property type="entry name" value="Glutamate metabotropic receptor 7"/>
    <property type="match status" value="1"/>
</dbReference>
<gene>
    <name evidence="9" type="ORF">Q5P01_012990</name>
</gene>
<dbReference type="GO" id="GO:0004930">
    <property type="term" value="F:G protein-coupled receptor activity"/>
    <property type="evidence" value="ECO:0007669"/>
    <property type="project" value="InterPro"/>
</dbReference>
<keyword evidence="7" id="KW-0482">Metalloprotease</keyword>
<dbReference type="Gene3D" id="3.40.50.2300">
    <property type="match status" value="1"/>
</dbReference>
<evidence type="ECO:0000256" key="5">
    <source>
        <dbReference type="ARBA" id="ARBA00023170"/>
    </source>
</evidence>
<keyword evidence="7" id="KW-0479">Metal-binding</keyword>
<comment type="cofactor">
    <cofactor evidence="7">
        <name>Zn(2+)</name>
        <dbReference type="ChEBI" id="CHEBI:29105"/>
    </cofactor>
    <text evidence="7">Binds 1 zinc ion per subunit.</text>
</comment>
<feature type="domain" description="Peptidase M12A" evidence="8">
    <location>
        <begin position="417"/>
        <end position="600"/>
    </location>
</feature>
<accession>A0AA88MQS1</accession>
<dbReference type="PANTHER" id="PTHR10127:SF899">
    <property type="entry name" value="ASTACIN-LIKE METALLOENDOPEPTIDASE-RELATED"/>
    <property type="match status" value="1"/>
</dbReference>
<feature type="binding site" evidence="7">
    <location>
        <position position="525"/>
    </location>
    <ligand>
        <name>Zn(2+)</name>
        <dbReference type="ChEBI" id="CHEBI:29105"/>
        <note>catalytic</note>
    </ligand>
</feature>
<sequence length="600" mass="66064">MGDSHQSQQEYAHSIRLDGDIILGGLFPVHSRGERGVPCGELKKEKGIHRLEAMLFAIDLINKDPELLPNVTLGARILDTCSRDTYALEQSLTFVQALIEREGSDVRCSNGEPPIFAKPDKVVGVIGASASSVSIMVANILRLFKYHGSNEVHPGSPGPARSLSLDRGRVVKRQSGDNNELSVSELLERANRNLNPVQGGVQIQGDIAVSNSSDTDSCVQDGCKWPKSSDGNAHVPYVISNSYSSEHRGVITSAMNSISSSGCVRFIPAPLRQTTSTYSLWMVQHELLHVPGLSPRAPRSDRDQYVQVLLHNVLTGMENNFNKVNTLNEATPYDYNSIMHYHNTMAAMKCILGLLVLLAVSAWDRGRVVKRQSGDNKGEDEAELSVAEQLERVNRDINPMEEGVQLKGDIALSNHRNADPCVQNGCKWPKSSDGHVYIPYVIANSYTSQQLGVITSAINSFSASTCIRFIPRTTETAYVNIQSYNGCYSYVGRQGNAQTVSLMSNGCIYFGTVQHELIHALGFDHEQCRSDRDQHIQVLLQNVISGMEYNFNKINTLNQGTPYDYSSVMHYGRLAFSKDNVSPTMVAVPNSTLFLAQPSR</sequence>
<protein>
    <recommendedName>
        <fullName evidence="8">Peptidase M12A domain-containing protein</fullName>
    </recommendedName>
</protein>
<keyword evidence="7" id="KW-0645">Protease</keyword>
<dbReference type="GO" id="GO:0008270">
    <property type="term" value="F:zinc ion binding"/>
    <property type="evidence" value="ECO:0007669"/>
    <property type="project" value="UniProtKB-UniRule"/>
</dbReference>
<dbReference type="Proteomes" id="UP001187415">
    <property type="component" value="Unassembled WGS sequence"/>
</dbReference>
<keyword evidence="10" id="KW-1185">Reference proteome</keyword>
<evidence type="ECO:0000313" key="10">
    <source>
        <dbReference type="Proteomes" id="UP001187415"/>
    </source>
</evidence>
<evidence type="ECO:0000256" key="3">
    <source>
        <dbReference type="ARBA" id="ARBA00022989"/>
    </source>
</evidence>
<dbReference type="InterPro" id="IPR000337">
    <property type="entry name" value="GPCR_3"/>
</dbReference>
<dbReference type="Pfam" id="PF01094">
    <property type="entry name" value="ANF_receptor"/>
    <property type="match status" value="1"/>
</dbReference>
<dbReference type="GO" id="GO:0004222">
    <property type="term" value="F:metalloendopeptidase activity"/>
    <property type="evidence" value="ECO:0007669"/>
    <property type="project" value="UniProtKB-UniRule"/>
</dbReference>
<dbReference type="PROSITE" id="PS51864">
    <property type="entry name" value="ASTACIN"/>
    <property type="match status" value="1"/>
</dbReference>
<dbReference type="GO" id="GO:0006508">
    <property type="term" value="P:proteolysis"/>
    <property type="evidence" value="ECO:0007669"/>
    <property type="project" value="UniProtKB-KW"/>
</dbReference>
<keyword evidence="7" id="KW-0378">Hydrolase</keyword>
<dbReference type="PANTHER" id="PTHR10127">
    <property type="entry name" value="DISCOIDIN, CUB, EGF, LAMININ , AND ZINC METALLOPROTEASE DOMAIN CONTAINING"/>
    <property type="match status" value="1"/>
</dbReference>
<organism evidence="9 10">
    <name type="scientific">Channa striata</name>
    <name type="common">Snakehead murrel</name>
    <name type="synonym">Ophicephalus striatus</name>
    <dbReference type="NCBI Taxonomy" id="64152"/>
    <lineage>
        <taxon>Eukaryota</taxon>
        <taxon>Metazoa</taxon>
        <taxon>Chordata</taxon>
        <taxon>Craniata</taxon>
        <taxon>Vertebrata</taxon>
        <taxon>Euteleostomi</taxon>
        <taxon>Actinopterygii</taxon>
        <taxon>Neopterygii</taxon>
        <taxon>Teleostei</taxon>
        <taxon>Neoteleostei</taxon>
        <taxon>Acanthomorphata</taxon>
        <taxon>Anabantaria</taxon>
        <taxon>Anabantiformes</taxon>
        <taxon>Channoidei</taxon>
        <taxon>Channidae</taxon>
        <taxon>Channa</taxon>
    </lineage>
</organism>
<dbReference type="InterPro" id="IPR024079">
    <property type="entry name" value="MetalloPept_cat_dom_sf"/>
</dbReference>